<sequence length="245" mass="25489">MISGASTGAPTGGRVTRKIRATVARHPELGGLLHVESNTPPAGAYLVTAGVILVFATGIVLGNGDLVDALVVAPIWAVLAALVLWFIGSEKLLVLQGGILVGSFAPFLHPSAVTYAEVDARSVDAVDRFTRIPRMTATNGVSATGRGALWSRYAVVFVQQPSVAAPPRPGAPEGRAAQPPRRAALRWFATKRHPDALVQALDRALDRAGAPGAAGVAARALPATVLSGRPEDVLVQLPGLRPYLR</sequence>
<reference evidence="2" key="2">
    <citation type="submission" date="2020-09" db="EMBL/GenBank/DDBJ databases">
        <authorList>
            <person name="Yu Y."/>
        </authorList>
    </citation>
    <scope>NUCLEOTIDE SEQUENCE</scope>
    <source>
        <strain evidence="2">KCTC 49039</strain>
    </source>
</reference>
<evidence type="ECO:0000256" key="1">
    <source>
        <dbReference type="SAM" id="Phobius"/>
    </source>
</evidence>
<protein>
    <submittedName>
        <fullName evidence="2">Uncharacterized protein</fullName>
    </submittedName>
</protein>
<comment type="caution">
    <text evidence="2">The sequence shown here is derived from an EMBL/GenBank/DDBJ whole genome shotgun (WGS) entry which is preliminary data.</text>
</comment>
<keyword evidence="1" id="KW-0472">Membrane</keyword>
<name>A0A927J191_9MICO</name>
<evidence type="ECO:0000313" key="3">
    <source>
        <dbReference type="Proteomes" id="UP000610846"/>
    </source>
</evidence>
<keyword evidence="3" id="KW-1185">Reference proteome</keyword>
<proteinExistence type="predicted"/>
<dbReference type="RefSeq" id="WP_191829608.1">
    <property type="nucleotide sequence ID" value="NZ_JACYHB010000011.1"/>
</dbReference>
<gene>
    <name evidence="2" type="ORF">IF651_13320</name>
</gene>
<accession>A0A927J191</accession>
<keyword evidence="1" id="KW-1133">Transmembrane helix</keyword>
<evidence type="ECO:0000313" key="2">
    <source>
        <dbReference type="EMBL" id="MBD8080034.1"/>
    </source>
</evidence>
<dbReference type="Proteomes" id="UP000610846">
    <property type="component" value="Unassembled WGS sequence"/>
</dbReference>
<feature type="transmembrane region" description="Helical" evidence="1">
    <location>
        <begin position="42"/>
        <end position="62"/>
    </location>
</feature>
<organism evidence="2 3">
    <name type="scientific">Cellulosimicrobium arenosum</name>
    <dbReference type="NCBI Taxonomy" id="2708133"/>
    <lineage>
        <taxon>Bacteria</taxon>
        <taxon>Bacillati</taxon>
        <taxon>Actinomycetota</taxon>
        <taxon>Actinomycetes</taxon>
        <taxon>Micrococcales</taxon>
        <taxon>Promicromonosporaceae</taxon>
        <taxon>Cellulosimicrobium</taxon>
    </lineage>
</organism>
<dbReference type="EMBL" id="JACYHB010000011">
    <property type="protein sequence ID" value="MBD8080034.1"/>
    <property type="molecule type" value="Genomic_DNA"/>
</dbReference>
<dbReference type="AlphaFoldDB" id="A0A927J191"/>
<keyword evidence="1" id="KW-0812">Transmembrane</keyword>
<feature type="transmembrane region" description="Helical" evidence="1">
    <location>
        <begin position="69"/>
        <end position="87"/>
    </location>
</feature>
<reference evidence="2" key="1">
    <citation type="journal article" date="2018" name="Curr. Microbiol.">
        <title>Cellulosimicrobium arenosum sp. nov., Isolated from Marine Sediment Sand.</title>
        <authorList>
            <person name="Oh M."/>
            <person name="Kim J.H."/>
            <person name="Yoon J.H."/>
            <person name="Schumann P."/>
            <person name="Kim W."/>
        </authorList>
    </citation>
    <scope>NUCLEOTIDE SEQUENCE</scope>
    <source>
        <strain evidence="2">KCTC 49039</strain>
    </source>
</reference>